<dbReference type="FunFam" id="3.40.50.300:FF:000006">
    <property type="entry name" value="DNA-binding transcriptional regulator NtrC"/>
    <property type="match status" value="1"/>
</dbReference>
<evidence type="ECO:0000256" key="4">
    <source>
        <dbReference type="ARBA" id="ARBA00023015"/>
    </source>
</evidence>
<dbReference type="OrthoDB" id="9803970at2"/>
<name>A0A1G5S1J1_9FIRM</name>
<feature type="domain" description="Response regulatory" evidence="10">
    <location>
        <begin position="3"/>
        <end position="116"/>
    </location>
</feature>
<comment type="function">
    <text evidence="7">May play the central regulatory role in sporulation. It may be an element of the effector pathway responsible for the activation of sporulation genes in response to nutritional stress. Spo0A may act in concert with spo0H (a sigma factor) to control the expression of some genes that are critical to the sporulation process.</text>
</comment>
<evidence type="ECO:0000256" key="7">
    <source>
        <dbReference type="ARBA" id="ARBA00024867"/>
    </source>
</evidence>
<dbReference type="Pfam" id="PF00072">
    <property type="entry name" value="Response_reg"/>
    <property type="match status" value="1"/>
</dbReference>
<reference evidence="11 12" key="1">
    <citation type="submission" date="2016-10" db="EMBL/GenBank/DDBJ databases">
        <authorList>
            <person name="de Groot N.N."/>
        </authorList>
    </citation>
    <scope>NUCLEOTIDE SEQUENCE [LARGE SCALE GENOMIC DNA]</scope>
    <source>
        <strain evidence="11 12">DSM 2784</strain>
    </source>
</reference>
<dbReference type="Pfam" id="PF02954">
    <property type="entry name" value="HTH_8"/>
    <property type="match status" value="1"/>
</dbReference>
<dbReference type="AlphaFoldDB" id="A0A1G5S1J1"/>
<dbReference type="InterPro" id="IPR002078">
    <property type="entry name" value="Sigma_54_int"/>
</dbReference>
<dbReference type="PROSITE" id="PS50045">
    <property type="entry name" value="SIGMA54_INTERACT_4"/>
    <property type="match status" value="1"/>
</dbReference>
<gene>
    <name evidence="11" type="ORF">SAMN03080599_02179</name>
</gene>
<dbReference type="InterPro" id="IPR001789">
    <property type="entry name" value="Sig_transdc_resp-reg_receiver"/>
</dbReference>
<keyword evidence="4" id="KW-0805">Transcription regulation</keyword>
<dbReference type="GO" id="GO:0006355">
    <property type="term" value="P:regulation of DNA-templated transcription"/>
    <property type="evidence" value="ECO:0007669"/>
    <property type="project" value="InterPro"/>
</dbReference>
<keyword evidence="12" id="KW-1185">Reference proteome</keyword>
<evidence type="ECO:0000256" key="2">
    <source>
        <dbReference type="ARBA" id="ARBA00022741"/>
    </source>
</evidence>
<dbReference type="InterPro" id="IPR027417">
    <property type="entry name" value="P-loop_NTPase"/>
</dbReference>
<feature type="domain" description="Sigma-54 factor interaction" evidence="9">
    <location>
        <begin position="141"/>
        <end position="370"/>
    </location>
</feature>
<dbReference type="PRINTS" id="PR01590">
    <property type="entry name" value="HTHFIS"/>
</dbReference>
<proteinExistence type="predicted"/>
<dbReference type="InterPro" id="IPR003593">
    <property type="entry name" value="AAA+_ATPase"/>
</dbReference>
<dbReference type="Gene3D" id="1.10.10.60">
    <property type="entry name" value="Homeodomain-like"/>
    <property type="match status" value="1"/>
</dbReference>
<accession>A0A1G5S1J1</accession>
<dbReference type="Gene3D" id="3.40.50.2300">
    <property type="match status" value="1"/>
</dbReference>
<evidence type="ECO:0000313" key="12">
    <source>
        <dbReference type="Proteomes" id="UP000199208"/>
    </source>
</evidence>
<dbReference type="SUPFAM" id="SSF52540">
    <property type="entry name" value="P-loop containing nucleoside triphosphate hydrolases"/>
    <property type="match status" value="1"/>
</dbReference>
<feature type="modified residue" description="4-aspartylphosphate" evidence="8">
    <location>
        <position position="51"/>
    </location>
</feature>
<dbReference type="InterPro" id="IPR002197">
    <property type="entry name" value="HTH_Fis"/>
</dbReference>
<evidence type="ECO:0000259" key="10">
    <source>
        <dbReference type="PROSITE" id="PS50110"/>
    </source>
</evidence>
<dbReference type="GO" id="GO:0043565">
    <property type="term" value="F:sequence-specific DNA binding"/>
    <property type="evidence" value="ECO:0007669"/>
    <property type="project" value="InterPro"/>
</dbReference>
<dbReference type="InterPro" id="IPR009057">
    <property type="entry name" value="Homeodomain-like_sf"/>
</dbReference>
<dbReference type="SUPFAM" id="SSF46689">
    <property type="entry name" value="Homeodomain-like"/>
    <property type="match status" value="1"/>
</dbReference>
<keyword evidence="2" id="KW-0547">Nucleotide-binding</keyword>
<dbReference type="InterPro" id="IPR025943">
    <property type="entry name" value="Sigma_54_int_dom_ATP-bd_2"/>
</dbReference>
<dbReference type="Pfam" id="PF25601">
    <property type="entry name" value="AAA_lid_14"/>
    <property type="match status" value="1"/>
</dbReference>
<dbReference type="STRING" id="1120920.SAMN03080599_02179"/>
<dbReference type="Pfam" id="PF00158">
    <property type="entry name" value="Sigma54_activat"/>
    <property type="match status" value="1"/>
</dbReference>
<dbReference type="PANTHER" id="PTHR32071">
    <property type="entry name" value="TRANSCRIPTIONAL REGULATORY PROTEIN"/>
    <property type="match status" value="1"/>
</dbReference>
<dbReference type="Gene3D" id="3.40.50.300">
    <property type="entry name" value="P-loop containing nucleotide triphosphate hydrolases"/>
    <property type="match status" value="1"/>
</dbReference>
<dbReference type="InterPro" id="IPR025944">
    <property type="entry name" value="Sigma_54_int_dom_CS"/>
</dbReference>
<dbReference type="SMART" id="SM00448">
    <property type="entry name" value="REC"/>
    <property type="match status" value="1"/>
</dbReference>
<dbReference type="PROSITE" id="PS00688">
    <property type="entry name" value="SIGMA54_INTERACT_3"/>
    <property type="match status" value="1"/>
</dbReference>
<protein>
    <recommendedName>
        <fullName evidence="1">Stage 0 sporulation protein A homolog</fullName>
    </recommendedName>
</protein>
<dbReference type="RefSeq" id="WP_092591401.1">
    <property type="nucleotide sequence ID" value="NZ_FMWL01000011.1"/>
</dbReference>
<evidence type="ECO:0000256" key="8">
    <source>
        <dbReference type="PROSITE-ProRule" id="PRU00169"/>
    </source>
</evidence>
<organism evidence="11 12">
    <name type="scientific">Acidaminobacter hydrogenoformans DSM 2784</name>
    <dbReference type="NCBI Taxonomy" id="1120920"/>
    <lineage>
        <taxon>Bacteria</taxon>
        <taxon>Bacillati</taxon>
        <taxon>Bacillota</taxon>
        <taxon>Clostridia</taxon>
        <taxon>Peptostreptococcales</taxon>
        <taxon>Acidaminobacteraceae</taxon>
        <taxon>Acidaminobacter</taxon>
    </lineage>
</organism>
<dbReference type="InterPro" id="IPR011006">
    <property type="entry name" value="CheY-like_superfamily"/>
</dbReference>
<dbReference type="GO" id="GO:0005524">
    <property type="term" value="F:ATP binding"/>
    <property type="evidence" value="ECO:0007669"/>
    <property type="project" value="UniProtKB-KW"/>
</dbReference>
<dbReference type="Proteomes" id="UP000199208">
    <property type="component" value="Unassembled WGS sequence"/>
</dbReference>
<dbReference type="InterPro" id="IPR058031">
    <property type="entry name" value="AAA_lid_NorR"/>
</dbReference>
<dbReference type="GO" id="GO:0000160">
    <property type="term" value="P:phosphorelay signal transduction system"/>
    <property type="evidence" value="ECO:0007669"/>
    <property type="project" value="InterPro"/>
</dbReference>
<sequence length="453" mass="51430">MRKLLIIDDEKAICSSLGFALGKDYEISTAVNLVEANHFIEKDYFDLVLLDLKFGEVSGIDLLEQIKAISPESIVIMMTAHGSIQSSIDAMKKGAYDYIMKPLDISQLKSLLIKANEYKCLKEKIDYLQNEVQMRYSVGGIIGNSKRMQDLFEMIQKVKDVDVNIILQGPSGTGKELVAKAIHYEGKRRKERFEAVNCGAIPDNLMESELFGYEKGAFTGAGSKKKGKFELAHKGTIFLDEIGELDLNLQVKLLRAIQQREVTPLGSEEAKSIDVRIIAATNKDLKKEVELGRFREDLYFRLNVIKIELPSLSKRKEDIPLLTQHFIEKCNRRLGKAIKGITQEALSALEAYDYPGNIRELENILERAATLTDHSFIELNDLPEDITRLKMNENLLDTHKIIPVKIGEPLDEVMRQVILKTLEAMEGNRKKTAEVLGISERNLRYKLKEYEVY</sequence>
<dbReference type="PROSITE" id="PS00676">
    <property type="entry name" value="SIGMA54_INTERACT_2"/>
    <property type="match status" value="1"/>
</dbReference>
<keyword evidence="5" id="KW-0238">DNA-binding</keyword>
<evidence type="ECO:0000256" key="5">
    <source>
        <dbReference type="ARBA" id="ARBA00023125"/>
    </source>
</evidence>
<evidence type="ECO:0000256" key="3">
    <source>
        <dbReference type="ARBA" id="ARBA00022840"/>
    </source>
</evidence>
<keyword evidence="8" id="KW-0597">Phosphoprotein</keyword>
<dbReference type="CDD" id="cd00009">
    <property type="entry name" value="AAA"/>
    <property type="match status" value="1"/>
</dbReference>
<dbReference type="EMBL" id="FMWL01000011">
    <property type="protein sequence ID" value="SCZ80252.1"/>
    <property type="molecule type" value="Genomic_DNA"/>
</dbReference>
<evidence type="ECO:0000313" key="11">
    <source>
        <dbReference type="EMBL" id="SCZ80252.1"/>
    </source>
</evidence>
<evidence type="ECO:0000256" key="1">
    <source>
        <dbReference type="ARBA" id="ARBA00018672"/>
    </source>
</evidence>
<keyword evidence="6" id="KW-0804">Transcription</keyword>
<evidence type="ECO:0000256" key="6">
    <source>
        <dbReference type="ARBA" id="ARBA00023163"/>
    </source>
</evidence>
<keyword evidence="3" id="KW-0067">ATP-binding</keyword>
<dbReference type="PROSITE" id="PS50110">
    <property type="entry name" value="RESPONSE_REGULATORY"/>
    <property type="match status" value="1"/>
</dbReference>
<dbReference type="PANTHER" id="PTHR32071:SF57">
    <property type="entry name" value="C4-DICARBOXYLATE TRANSPORT TRANSCRIPTIONAL REGULATORY PROTEIN DCTD"/>
    <property type="match status" value="1"/>
</dbReference>
<dbReference type="Gene3D" id="1.10.8.60">
    <property type="match status" value="1"/>
</dbReference>
<dbReference type="SUPFAM" id="SSF52172">
    <property type="entry name" value="CheY-like"/>
    <property type="match status" value="1"/>
</dbReference>
<dbReference type="SMART" id="SM00382">
    <property type="entry name" value="AAA"/>
    <property type="match status" value="1"/>
</dbReference>
<evidence type="ECO:0000259" key="9">
    <source>
        <dbReference type="PROSITE" id="PS50045"/>
    </source>
</evidence>